<dbReference type="KEGG" id="goe:100901159"/>
<reference evidence="13" key="1">
    <citation type="submission" date="2025-08" db="UniProtKB">
        <authorList>
            <consortium name="RefSeq"/>
        </authorList>
    </citation>
    <scope>IDENTIFICATION</scope>
</reference>
<dbReference type="AlphaFoldDB" id="A0AAJ6QSB3"/>
<dbReference type="InterPro" id="IPR019194">
    <property type="entry name" value="Tscrpt_elong_fac_Eaf_N"/>
</dbReference>
<dbReference type="RefSeq" id="XP_003742232.1">
    <property type="nucleotide sequence ID" value="XM_003742184.1"/>
</dbReference>
<dbReference type="GO" id="GO:0006368">
    <property type="term" value="P:transcription elongation by RNA polymerase II"/>
    <property type="evidence" value="ECO:0007669"/>
    <property type="project" value="InterPro"/>
</dbReference>
<dbReference type="Proteomes" id="UP000694867">
    <property type="component" value="Unplaced"/>
</dbReference>
<comment type="similarity">
    <text evidence="2">Belongs to the EAF family.</text>
</comment>
<evidence type="ECO:0000256" key="9">
    <source>
        <dbReference type="ARBA" id="ARBA00025617"/>
    </source>
</evidence>
<feature type="domain" description="Transcription elongation factor Eaf N-terminal" evidence="11">
    <location>
        <begin position="18"/>
        <end position="117"/>
    </location>
</feature>
<evidence type="ECO:0000256" key="7">
    <source>
        <dbReference type="ARBA" id="ARBA00023163"/>
    </source>
</evidence>
<evidence type="ECO:0000256" key="1">
    <source>
        <dbReference type="ARBA" id="ARBA00004123"/>
    </source>
</evidence>
<feature type="compositionally biased region" description="Low complexity" evidence="10">
    <location>
        <begin position="326"/>
        <end position="343"/>
    </location>
</feature>
<dbReference type="GO" id="GO:0032783">
    <property type="term" value="C:super elongation complex"/>
    <property type="evidence" value="ECO:0007669"/>
    <property type="project" value="InterPro"/>
</dbReference>
<dbReference type="InterPro" id="IPR027093">
    <property type="entry name" value="EAF_fam"/>
</dbReference>
<evidence type="ECO:0000313" key="12">
    <source>
        <dbReference type="Proteomes" id="UP000694867"/>
    </source>
</evidence>
<name>A0AAJ6QSB3_9ACAR</name>
<dbReference type="GO" id="GO:0003711">
    <property type="term" value="F:transcription elongation factor activity"/>
    <property type="evidence" value="ECO:0007669"/>
    <property type="project" value="TreeGrafter"/>
</dbReference>
<keyword evidence="7" id="KW-0804">Transcription</keyword>
<evidence type="ECO:0000259" key="11">
    <source>
        <dbReference type="Pfam" id="PF09816"/>
    </source>
</evidence>
<evidence type="ECO:0000256" key="2">
    <source>
        <dbReference type="ARBA" id="ARBA00007798"/>
    </source>
</evidence>
<proteinExistence type="inferred from homology"/>
<comment type="subcellular location">
    <subcellularLocation>
        <location evidence="1">Nucleus</location>
    </subcellularLocation>
</comment>
<keyword evidence="12" id="KW-1185">Reference proteome</keyword>
<feature type="region of interest" description="Disordered" evidence="10">
    <location>
        <begin position="144"/>
        <end position="174"/>
    </location>
</feature>
<evidence type="ECO:0000256" key="8">
    <source>
        <dbReference type="ARBA" id="ARBA00023242"/>
    </source>
</evidence>
<dbReference type="Pfam" id="PF09816">
    <property type="entry name" value="EAF"/>
    <property type="match status" value="1"/>
</dbReference>
<keyword evidence="6" id="KW-0010">Activator</keyword>
<feature type="region of interest" description="Disordered" evidence="10">
    <location>
        <begin position="247"/>
        <end position="343"/>
    </location>
</feature>
<accession>A0AAJ6QSB3</accession>
<evidence type="ECO:0000256" key="6">
    <source>
        <dbReference type="ARBA" id="ARBA00023159"/>
    </source>
</evidence>
<evidence type="ECO:0000256" key="5">
    <source>
        <dbReference type="ARBA" id="ARBA00023015"/>
    </source>
</evidence>
<gene>
    <name evidence="13" type="primary">LOC100901159</name>
</gene>
<sequence>MNNISIGDKLGLTGKAVELKLGKSFDSSASQNTPGFHTFRYDFKPASVDASQGARVDVEQRNQISVTVPHHDSTSSTTFRGSQRQYQKECVLIIDQRTGQLTLERLSCNVQLKKTRAEGSSKVSLGPPGRPLTPSVVNHGAQGVNQDLESAPNPAPRMKRPSPPMPHQRTHTPNAVKQRISPVGAPRQPVAKPVLQPMRPQQAALAANSMPMLLDDSGRFDDTGLNLQHVTLQAANATSSIVQNAHGSKNLAPSMPTFDSNTDVIEMSEGSSSSSSDSDSSSDGSDSESEEDTQRKKGPVPPQAPHMPPASDFAPTPTNRQSMPKLSQLSEDLQLSESGSDSD</sequence>
<feature type="compositionally biased region" description="Polar residues" evidence="10">
    <location>
        <begin position="316"/>
        <end position="325"/>
    </location>
</feature>
<evidence type="ECO:0000256" key="10">
    <source>
        <dbReference type="SAM" id="MobiDB-lite"/>
    </source>
</evidence>
<dbReference type="PANTHER" id="PTHR15970:SF2">
    <property type="entry name" value="ELL-ASSOCIATED FACTOR EAF"/>
    <property type="match status" value="1"/>
</dbReference>
<organism evidence="12 13">
    <name type="scientific">Galendromus occidentalis</name>
    <name type="common">western predatory mite</name>
    <dbReference type="NCBI Taxonomy" id="34638"/>
    <lineage>
        <taxon>Eukaryota</taxon>
        <taxon>Metazoa</taxon>
        <taxon>Ecdysozoa</taxon>
        <taxon>Arthropoda</taxon>
        <taxon>Chelicerata</taxon>
        <taxon>Arachnida</taxon>
        <taxon>Acari</taxon>
        <taxon>Parasitiformes</taxon>
        <taxon>Mesostigmata</taxon>
        <taxon>Gamasina</taxon>
        <taxon>Phytoseioidea</taxon>
        <taxon>Phytoseiidae</taxon>
        <taxon>Typhlodrominae</taxon>
        <taxon>Galendromus</taxon>
    </lineage>
</organism>
<dbReference type="PANTHER" id="PTHR15970">
    <property type="entry name" value="ELL-ASSOCIATED FACTOR EAF"/>
    <property type="match status" value="1"/>
</dbReference>
<keyword evidence="4" id="KW-0597">Phosphoprotein</keyword>
<evidence type="ECO:0000256" key="3">
    <source>
        <dbReference type="ARBA" id="ARBA00021452"/>
    </source>
</evidence>
<feature type="compositionally biased region" description="Low complexity" evidence="10">
    <location>
        <begin position="268"/>
        <end position="284"/>
    </location>
</feature>
<evidence type="ECO:0000313" key="13">
    <source>
        <dbReference type="RefSeq" id="XP_003742232.1"/>
    </source>
</evidence>
<evidence type="ECO:0000256" key="4">
    <source>
        <dbReference type="ARBA" id="ARBA00022553"/>
    </source>
</evidence>
<keyword evidence="5" id="KW-0805">Transcription regulation</keyword>
<comment type="function">
    <text evidence="9">Promotes transcriptional elongation by Su(Tpl)/ELL. Essential for development.</text>
</comment>
<dbReference type="GeneID" id="100901159"/>
<protein>
    <recommendedName>
        <fullName evidence="3">Ell-associated factor Eaf</fullName>
    </recommendedName>
</protein>
<keyword evidence="8" id="KW-0539">Nucleus</keyword>
<feature type="compositionally biased region" description="Pro residues" evidence="10">
    <location>
        <begin position="299"/>
        <end position="308"/>
    </location>
</feature>